<gene>
    <name evidence="1" type="ORF">Klosneuvirus_1_87</name>
</gene>
<sequence>MSHNKNEMDSVFSEDSGSLYSKKSLDKNSVNLNNDHMAFFKKENILKDTRLHEKKFINQAKNQGVNTFLSQFDELKFDNPSDPVSSNNTSQKAGKYANVSRLEMERDLALKGNYSSFENNDDMTYGIVDEKNLVHNNMVPNFRSKTGMGYEYNTDVQKRLNDTKQRTMELFTGSTKALEYRPKTERRPLFNPQVGLTWIYGTPNFTNYMESRYIPSKERRNELIHQPVRTTPGLNLGYNEISTQGFNDTYRVLPLTVDELRVATNPKISYGQPIIPGMKGEGRRSIIPNVAKHRPIKFKEQDPRDFVKSLGYYRAPRIVGNYDAPSTGRQQTTKAWYGPANYNVDEAKPESLMEKYRLPMKENFLSATPINTTGVDRQKNTSLTANTYYAKQTNRVTTEVNGWTNPAKPEWAKGVAFDMQTNIPDPTIRNTTEQRNWNNAAKTEWSKGVAFDMQTNIPDPTVRNTTELKTWNNGAMPEWKKGYAWDAQTNIPDPTIRNTTEQKTWNNGATTEWKKGYAWDAQTNIPDPTIRNTTEIKSWNNMPAPEWKKGYAWDAQTNIPDPTIRNTTELVTQLNPVGSAEYDKGGYIAEQSGVHVPETLRQLTQNTTQYNPLGTSELNKGGYWVNVQNTTAPTTLRQTTQNMTQYNPVGTAERDKGGYMINVQNTIAPTTLRQTTQNMTQYNPLGTAERDKGAYWVNVQNTIAPTTLRQTTQHVTQYGPLGSAERDKGGYQVEVQNTIAPTTLRQTTQHVTQYNPLGTAEREKGGYIAELGGTIAPPTLRQLTQNKTYQSPIGPNDREKGGYQVEVQGTIAPTTLRQLTEKKTQYGALGPNDREKGGYQVEVQNTIAPTTLRQLTQNKTYQGPLTFHDKQKERVREDAKNSLVNVGKERVNIVRDGGAPTTSNYEVGPLHDFTMVQLCEPIEINRDVYGTAYGQKPLQCIPLMYTRQAPELPQWTEQYDPYVLQSLNTNPFINNTQNRSVEFKL</sequence>
<protein>
    <submittedName>
        <fullName evidence="1">Uncharacterized protein</fullName>
    </submittedName>
</protein>
<accession>A0A1V0SHM8</accession>
<reference evidence="1" key="1">
    <citation type="journal article" date="2017" name="Science">
        <title>Giant viruses with an expanded complement of translation system components.</title>
        <authorList>
            <person name="Schulz F."/>
            <person name="Yutin N."/>
            <person name="Ivanova N.N."/>
            <person name="Ortega D.R."/>
            <person name="Lee T.K."/>
            <person name="Vierheilig J."/>
            <person name="Daims H."/>
            <person name="Horn M."/>
            <person name="Wagner M."/>
            <person name="Jensen G.J."/>
            <person name="Kyrpides N.C."/>
            <person name="Koonin E.V."/>
            <person name="Woyke T."/>
        </authorList>
    </citation>
    <scope>NUCLEOTIDE SEQUENCE</scope>
    <source>
        <strain evidence="1">KNV1</strain>
    </source>
</reference>
<name>A0A1V0SHM8_9VIRU</name>
<dbReference type="EMBL" id="KY684108">
    <property type="protein sequence ID" value="ARF11230.1"/>
    <property type="molecule type" value="Genomic_DNA"/>
</dbReference>
<proteinExistence type="predicted"/>
<organism evidence="1">
    <name type="scientific">Klosneuvirus KNV1</name>
    <dbReference type="NCBI Taxonomy" id="1977640"/>
    <lineage>
        <taxon>Viruses</taxon>
        <taxon>Varidnaviria</taxon>
        <taxon>Bamfordvirae</taxon>
        <taxon>Nucleocytoviricota</taxon>
        <taxon>Megaviricetes</taxon>
        <taxon>Imitervirales</taxon>
        <taxon>Mimiviridae</taxon>
        <taxon>Klosneuvirinae</taxon>
        <taxon>Klosneuvirus</taxon>
    </lineage>
</organism>
<evidence type="ECO:0000313" key="1">
    <source>
        <dbReference type="EMBL" id="ARF11230.1"/>
    </source>
</evidence>